<evidence type="ECO:0000256" key="2">
    <source>
        <dbReference type="SAM" id="SignalP"/>
    </source>
</evidence>
<protein>
    <recommendedName>
        <fullName evidence="5">Lipoprotein</fullName>
    </recommendedName>
</protein>
<organism evidence="3 4">
    <name type="scientific">Brevundimonas kwangchunensis</name>
    <dbReference type="NCBI Taxonomy" id="322163"/>
    <lineage>
        <taxon>Bacteria</taxon>
        <taxon>Pseudomonadati</taxon>
        <taxon>Pseudomonadota</taxon>
        <taxon>Alphaproteobacteria</taxon>
        <taxon>Caulobacterales</taxon>
        <taxon>Caulobacteraceae</taxon>
        <taxon>Brevundimonas</taxon>
    </lineage>
</organism>
<evidence type="ECO:0008006" key="5">
    <source>
        <dbReference type="Google" id="ProtNLM"/>
    </source>
</evidence>
<dbReference type="Proteomes" id="UP001501352">
    <property type="component" value="Unassembled WGS sequence"/>
</dbReference>
<accession>A0ABN1H422</accession>
<evidence type="ECO:0000256" key="1">
    <source>
        <dbReference type="SAM" id="MobiDB-lite"/>
    </source>
</evidence>
<feature type="region of interest" description="Disordered" evidence="1">
    <location>
        <begin position="30"/>
        <end position="81"/>
    </location>
</feature>
<name>A0ABN1H422_9CAUL</name>
<keyword evidence="2" id="KW-0732">Signal</keyword>
<dbReference type="RefSeq" id="WP_343794532.1">
    <property type="nucleotide sequence ID" value="NZ_BAAAGA010000007.1"/>
</dbReference>
<dbReference type="EMBL" id="BAAAGA010000007">
    <property type="protein sequence ID" value="GAA0628448.1"/>
    <property type="molecule type" value="Genomic_DNA"/>
</dbReference>
<evidence type="ECO:0000313" key="4">
    <source>
        <dbReference type="Proteomes" id="UP001501352"/>
    </source>
</evidence>
<evidence type="ECO:0000313" key="3">
    <source>
        <dbReference type="EMBL" id="GAA0628448.1"/>
    </source>
</evidence>
<feature type="chain" id="PRO_5045587087" description="Lipoprotein" evidence="2">
    <location>
        <begin position="20"/>
        <end position="81"/>
    </location>
</feature>
<feature type="compositionally biased region" description="Basic and acidic residues" evidence="1">
    <location>
        <begin position="37"/>
        <end position="81"/>
    </location>
</feature>
<sequence>MIRSLTLTGVMLTALAAGACNTVFEPIQPEVSSPMGRMDRAEGERQRASRNHPDCYVEPRTGSREDQRRRREGCQRAERNL</sequence>
<dbReference type="PROSITE" id="PS51257">
    <property type="entry name" value="PROKAR_LIPOPROTEIN"/>
    <property type="match status" value="1"/>
</dbReference>
<feature type="signal peptide" evidence="2">
    <location>
        <begin position="1"/>
        <end position="19"/>
    </location>
</feature>
<gene>
    <name evidence="3" type="ORF">GCM10009422_27180</name>
</gene>
<reference evidence="3 4" key="1">
    <citation type="journal article" date="2019" name="Int. J. Syst. Evol. Microbiol.">
        <title>The Global Catalogue of Microorganisms (GCM) 10K type strain sequencing project: providing services to taxonomists for standard genome sequencing and annotation.</title>
        <authorList>
            <consortium name="The Broad Institute Genomics Platform"/>
            <consortium name="The Broad Institute Genome Sequencing Center for Infectious Disease"/>
            <person name="Wu L."/>
            <person name="Ma J."/>
        </authorList>
    </citation>
    <scope>NUCLEOTIDE SEQUENCE [LARGE SCALE GENOMIC DNA]</scope>
    <source>
        <strain evidence="3 4">JCM 12928</strain>
    </source>
</reference>
<proteinExistence type="predicted"/>
<keyword evidence="4" id="KW-1185">Reference proteome</keyword>
<comment type="caution">
    <text evidence="3">The sequence shown here is derived from an EMBL/GenBank/DDBJ whole genome shotgun (WGS) entry which is preliminary data.</text>
</comment>